<feature type="transmembrane region" description="Helical" evidence="1">
    <location>
        <begin position="106"/>
        <end position="129"/>
    </location>
</feature>
<keyword evidence="1" id="KW-0812">Transmembrane</keyword>
<dbReference type="InterPro" id="IPR003675">
    <property type="entry name" value="Rce1/LyrA-like_dom"/>
</dbReference>
<keyword evidence="1" id="KW-0472">Membrane</keyword>
<sequence>MAVFFPLVFLFSVPFVVVGSLSGAQIVPGVPLSGLAFVCPALAAAVLVHREGGMDGVQALAGRAFDAGRVSRKAWFVPALLLYPAVVALSYVLLRLSGTPLPDAHFSVASALSLAAALFVGALCEELGWSGYATQPLQARWGPVWAALTIGSAWAVWHWPALLQVGRPVSWIAWWSLGTVAARVIMVWLFAHMGGSVLAMALFHMTLNLAWQLFPVDGSHFPVALVAGLMAIVVVTIVVLDFSRAKAASARPRR</sequence>
<dbReference type="InterPro" id="IPR042150">
    <property type="entry name" value="MmRce1-like"/>
</dbReference>
<feature type="domain" description="CAAX prenyl protease 2/Lysostaphin resistance protein A-like" evidence="2">
    <location>
        <begin position="110"/>
        <end position="209"/>
    </location>
</feature>
<organism evidence="3 4">
    <name type="scientific">Nonomuraea ferruginea</name>
    <dbReference type="NCBI Taxonomy" id="46174"/>
    <lineage>
        <taxon>Bacteria</taxon>
        <taxon>Bacillati</taxon>
        <taxon>Actinomycetota</taxon>
        <taxon>Actinomycetes</taxon>
        <taxon>Streptosporangiales</taxon>
        <taxon>Streptosporangiaceae</taxon>
        <taxon>Nonomuraea</taxon>
    </lineage>
</organism>
<dbReference type="PANTHER" id="PTHR35797:SF1">
    <property type="entry name" value="PROTEASE"/>
    <property type="match status" value="1"/>
</dbReference>
<dbReference type="Pfam" id="PF02517">
    <property type="entry name" value="Rce1-like"/>
    <property type="match status" value="1"/>
</dbReference>
<dbReference type="PANTHER" id="PTHR35797">
    <property type="entry name" value="PROTEASE-RELATED"/>
    <property type="match status" value="1"/>
</dbReference>
<keyword evidence="4" id="KW-1185">Reference proteome</keyword>
<evidence type="ECO:0000256" key="1">
    <source>
        <dbReference type="SAM" id="Phobius"/>
    </source>
</evidence>
<dbReference type="GO" id="GO:0008237">
    <property type="term" value="F:metallopeptidase activity"/>
    <property type="evidence" value="ECO:0007669"/>
    <property type="project" value="UniProtKB-KW"/>
</dbReference>
<reference evidence="3 4" key="1">
    <citation type="submission" date="2022-11" db="EMBL/GenBank/DDBJ databases">
        <title>Nonomuraea corallina sp. nov., a new species of the genus Nonomuraea isolated from sea side sediment in Thai sea.</title>
        <authorList>
            <person name="Ngamcharungchit C."/>
            <person name="Matsumoto A."/>
            <person name="Suriyachadkun C."/>
            <person name="Panbangred W."/>
            <person name="Inahashi Y."/>
            <person name="Intra B."/>
        </authorList>
    </citation>
    <scope>NUCLEOTIDE SEQUENCE [LARGE SCALE GENOMIC DNA]</scope>
    <source>
        <strain evidence="3 4">DSM 43553</strain>
    </source>
</reference>
<evidence type="ECO:0000259" key="2">
    <source>
        <dbReference type="Pfam" id="PF02517"/>
    </source>
</evidence>
<keyword evidence="3" id="KW-0482">Metalloprotease</keyword>
<protein>
    <submittedName>
        <fullName evidence="3">CPBP family intramembrane metalloprotease</fullName>
    </submittedName>
</protein>
<proteinExistence type="predicted"/>
<evidence type="ECO:0000313" key="4">
    <source>
        <dbReference type="Proteomes" id="UP001212498"/>
    </source>
</evidence>
<keyword evidence="1" id="KW-1133">Transmembrane helix</keyword>
<gene>
    <name evidence="3" type="ORF">OUY24_19540</name>
</gene>
<feature type="transmembrane region" description="Helical" evidence="1">
    <location>
        <begin position="220"/>
        <end position="243"/>
    </location>
</feature>
<dbReference type="EMBL" id="JAPNUD010000051">
    <property type="protein sequence ID" value="MDA0642827.1"/>
    <property type="molecule type" value="Genomic_DNA"/>
</dbReference>
<evidence type="ECO:0000313" key="3">
    <source>
        <dbReference type="EMBL" id="MDA0642827.1"/>
    </source>
</evidence>
<accession>A0ABT4SZX7</accession>
<feature type="transmembrane region" description="Helical" evidence="1">
    <location>
        <begin position="141"/>
        <end position="159"/>
    </location>
</feature>
<dbReference type="RefSeq" id="WP_271277275.1">
    <property type="nucleotide sequence ID" value="NZ_BAABFD010000016.1"/>
</dbReference>
<comment type="caution">
    <text evidence="3">The sequence shown here is derived from an EMBL/GenBank/DDBJ whole genome shotgun (WGS) entry which is preliminary data.</text>
</comment>
<dbReference type="Proteomes" id="UP001212498">
    <property type="component" value="Unassembled WGS sequence"/>
</dbReference>
<keyword evidence="3" id="KW-0645">Protease</keyword>
<name>A0ABT4SZX7_9ACTN</name>
<feature type="transmembrane region" description="Helical" evidence="1">
    <location>
        <begin position="74"/>
        <end position="94"/>
    </location>
</feature>
<feature type="transmembrane region" description="Helical" evidence="1">
    <location>
        <begin position="33"/>
        <end position="53"/>
    </location>
</feature>
<keyword evidence="3" id="KW-0378">Hydrolase</keyword>